<name>A0AAE3QE61_9HYPH</name>
<dbReference type="GO" id="GO:0006308">
    <property type="term" value="P:DNA catabolic process"/>
    <property type="evidence" value="ECO:0007669"/>
    <property type="project" value="InterPro"/>
</dbReference>
<proteinExistence type="predicted"/>
<protein>
    <submittedName>
        <fullName evidence="7">S1/P1 nuclease</fullName>
    </submittedName>
</protein>
<keyword evidence="2" id="KW-0479">Metal-binding</keyword>
<dbReference type="InterPro" id="IPR003154">
    <property type="entry name" value="S1/P1nuclease"/>
</dbReference>
<keyword evidence="1" id="KW-0540">Nuclease</keyword>
<keyword evidence="3" id="KW-0255">Endonuclease</keyword>
<evidence type="ECO:0000313" key="7">
    <source>
        <dbReference type="EMBL" id="MDI7924187.1"/>
    </source>
</evidence>
<evidence type="ECO:0000256" key="2">
    <source>
        <dbReference type="ARBA" id="ARBA00022723"/>
    </source>
</evidence>
<dbReference type="GO" id="GO:0003676">
    <property type="term" value="F:nucleic acid binding"/>
    <property type="evidence" value="ECO:0007669"/>
    <property type="project" value="InterPro"/>
</dbReference>
<dbReference type="InterPro" id="IPR008947">
    <property type="entry name" value="PLipase_C/P1_nuclease_dom_sf"/>
</dbReference>
<dbReference type="PANTHER" id="PTHR33146:SF26">
    <property type="entry name" value="ENDONUCLEASE 4"/>
    <property type="match status" value="1"/>
</dbReference>
<evidence type="ECO:0000256" key="6">
    <source>
        <dbReference type="ARBA" id="ARBA00023180"/>
    </source>
</evidence>
<dbReference type="RefSeq" id="WP_311788054.1">
    <property type="nucleotide sequence ID" value="NZ_JALDYY010000013.1"/>
</dbReference>
<sequence length="338" mass="37785">MERLAAFLLPLLMAALYYISPVNAFAWGEYGHLTVCDLAYRNLTDPSKEELKRIFHAGQAGITVRSRDGVELRHYTSFNVGCLEQDVRPRPHPRDHFVNVDRSTKSISQATCPAGGACAFAGIERDLGVLKDRSKSDEDRVFALMAVGHWIGDIHQPLHISFADDVGGNSIKVRLTGGCGTSDYRPSVFHGVWDNCLLEAGMFERVRQRADYRSDWSERTITYRAVDSLLVNTTLTEEKSMVGTDPAAWANESFQITVEPDVLYCVKVGDSCQYTDTEPELVDGAPQKRVQITQAYLTQFSPVAQERVRQAGFRLAHLINLALDANYREPIQNSTQLP</sequence>
<gene>
    <name evidence="7" type="ORF">MRS75_19160</name>
</gene>
<organism evidence="7 8">
    <name type="scientific">Ferirhizobium litorale</name>
    <dbReference type="NCBI Taxonomy" id="2927786"/>
    <lineage>
        <taxon>Bacteria</taxon>
        <taxon>Pseudomonadati</taxon>
        <taxon>Pseudomonadota</taxon>
        <taxon>Alphaproteobacteria</taxon>
        <taxon>Hyphomicrobiales</taxon>
        <taxon>Rhizobiaceae</taxon>
        <taxon>Ferirhizobium</taxon>
    </lineage>
</organism>
<dbReference type="Pfam" id="PF02265">
    <property type="entry name" value="S1-P1_nuclease"/>
    <property type="match status" value="1"/>
</dbReference>
<dbReference type="EMBL" id="JALDYZ010000012">
    <property type="protein sequence ID" value="MDI7924187.1"/>
    <property type="molecule type" value="Genomic_DNA"/>
</dbReference>
<dbReference type="AlphaFoldDB" id="A0AAE3QE61"/>
<keyword evidence="5" id="KW-1015">Disulfide bond</keyword>
<dbReference type="CDD" id="cd11010">
    <property type="entry name" value="S1-P1_nuclease"/>
    <property type="match status" value="1"/>
</dbReference>
<dbReference type="GO" id="GO:0046872">
    <property type="term" value="F:metal ion binding"/>
    <property type="evidence" value="ECO:0007669"/>
    <property type="project" value="UniProtKB-KW"/>
</dbReference>
<dbReference type="Proteomes" id="UP001161580">
    <property type="component" value="Unassembled WGS sequence"/>
</dbReference>
<accession>A0AAE3QE61</accession>
<dbReference type="GO" id="GO:0016788">
    <property type="term" value="F:hydrolase activity, acting on ester bonds"/>
    <property type="evidence" value="ECO:0007669"/>
    <property type="project" value="InterPro"/>
</dbReference>
<evidence type="ECO:0000256" key="3">
    <source>
        <dbReference type="ARBA" id="ARBA00022759"/>
    </source>
</evidence>
<comment type="caution">
    <text evidence="7">The sequence shown here is derived from an EMBL/GenBank/DDBJ whole genome shotgun (WGS) entry which is preliminary data.</text>
</comment>
<evidence type="ECO:0000256" key="4">
    <source>
        <dbReference type="ARBA" id="ARBA00022801"/>
    </source>
</evidence>
<evidence type="ECO:0000313" key="8">
    <source>
        <dbReference type="Proteomes" id="UP001161580"/>
    </source>
</evidence>
<dbReference type="Gene3D" id="1.10.575.10">
    <property type="entry name" value="P1 Nuclease"/>
    <property type="match status" value="1"/>
</dbReference>
<keyword evidence="6" id="KW-0325">Glycoprotein</keyword>
<evidence type="ECO:0000256" key="5">
    <source>
        <dbReference type="ARBA" id="ARBA00023157"/>
    </source>
</evidence>
<dbReference type="PANTHER" id="PTHR33146">
    <property type="entry name" value="ENDONUCLEASE 4"/>
    <property type="match status" value="1"/>
</dbReference>
<evidence type="ECO:0000256" key="1">
    <source>
        <dbReference type="ARBA" id="ARBA00022722"/>
    </source>
</evidence>
<keyword evidence="8" id="KW-1185">Reference proteome</keyword>
<reference evidence="7" key="1">
    <citation type="submission" date="2022-03" db="EMBL/GenBank/DDBJ databases">
        <title>Fererhizobium litorale gen. nov., sp. nov., isolated from sandy sediments of the Sea of Japan seashore.</title>
        <authorList>
            <person name="Romanenko L."/>
            <person name="Kurilenko V."/>
            <person name="Otstavnykh N."/>
            <person name="Svetashev V."/>
            <person name="Tekutyeva L."/>
            <person name="Isaeva M."/>
            <person name="Mikhailov V."/>
        </authorList>
    </citation>
    <scope>NUCLEOTIDE SEQUENCE</scope>
    <source>
        <strain evidence="7">KMM 9576</strain>
    </source>
</reference>
<keyword evidence="4" id="KW-0378">Hydrolase</keyword>
<dbReference type="SUPFAM" id="SSF48537">
    <property type="entry name" value="Phospholipase C/P1 nuclease"/>
    <property type="match status" value="1"/>
</dbReference>
<dbReference type="GO" id="GO:0004519">
    <property type="term" value="F:endonuclease activity"/>
    <property type="evidence" value="ECO:0007669"/>
    <property type="project" value="UniProtKB-KW"/>
</dbReference>